<name>S8DT45_FOMSC</name>
<feature type="domain" description="BTB" evidence="1">
    <location>
        <begin position="9"/>
        <end position="80"/>
    </location>
</feature>
<dbReference type="CDD" id="cd18186">
    <property type="entry name" value="BTB_POZ_ZBTB_KLHL-like"/>
    <property type="match status" value="1"/>
</dbReference>
<proteinExistence type="predicted"/>
<dbReference type="SUPFAM" id="SSF54695">
    <property type="entry name" value="POZ domain"/>
    <property type="match status" value="1"/>
</dbReference>
<dbReference type="HOGENOM" id="CLU_033082_3_0_1"/>
<feature type="non-terminal residue" evidence="2">
    <location>
        <position position="1"/>
    </location>
</feature>
<evidence type="ECO:0000313" key="3">
    <source>
        <dbReference type="Proteomes" id="UP000015241"/>
    </source>
</evidence>
<dbReference type="InterPro" id="IPR011333">
    <property type="entry name" value="SKP1/BTB/POZ_sf"/>
</dbReference>
<dbReference type="EMBL" id="KE504201">
    <property type="protein sequence ID" value="EPS95752.1"/>
    <property type="molecule type" value="Genomic_DNA"/>
</dbReference>
<dbReference type="InParanoid" id="S8DT45"/>
<evidence type="ECO:0000313" key="2">
    <source>
        <dbReference type="EMBL" id="EPS95752.1"/>
    </source>
</evidence>
<dbReference type="InterPro" id="IPR000210">
    <property type="entry name" value="BTB/POZ_dom"/>
</dbReference>
<evidence type="ECO:0000259" key="1">
    <source>
        <dbReference type="PROSITE" id="PS50097"/>
    </source>
</evidence>
<dbReference type="eggNOG" id="ENOG502SS3Q">
    <property type="taxonomic scope" value="Eukaryota"/>
</dbReference>
<dbReference type="OrthoDB" id="2800059at2759"/>
<dbReference type="STRING" id="743788.S8DT45"/>
<sequence length="298" mass="33563">DEEFWYDDGSVVLVAQDVAFRVYRGWLARRSEVFSGMFSIPQRPGDERICGCPIVRLPETAGALQELLYALFFGKIYDPSNDAELHSLSYRIRLAHKYSIDDLLEQSLEELKRHFPTTLSAWDAVPREYSARAITAVNLARVTETPSILPSALYICCQLPEDTLLSGTAHPDGTSETLSREDLVRCLAARLQLCQSQMSVAYDAFRNGKCKGGACVSALNRLCTEAVDYAETRPHRADPLMRWNVFVNATLPRVGARGQPCDDCVAAIHDRIEELRVVWWLELPLYTNVDMAEVDWDA</sequence>
<organism evidence="2 3">
    <name type="scientific">Fomitopsis schrenkii</name>
    <name type="common">Brown rot fungus</name>
    <dbReference type="NCBI Taxonomy" id="2126942"/>
    <lineage>
        <taxon>Eukaryota</taxon>
        <taxon>Fungi</taxon>
        <taxon>Dikarya</taxon>
        <taxon>Basidiomycota</taxon>
        <taxon>Agaricomycotina</taxon>
        <taxon>Agaricomycetes</taxon>
        <taxon>Polyporales</taxon>
        <taxon>Fomitopsis</taxon>
    </lineage>
</organism>
<reference evidence="2 3" key="1">
    <citation type="journal article" date="2012" name="Science">
        <title>The Paleozoic origin of enzymatic lignin decomposition reconstructed from 31 fungal genomes.</title>
        <authorList>
            <person name="Floudas D."/>
            <person name="Binder M."/>
            <person name="Riley R."/>
            <person name="Barry K."/>
            <person name="Blanchette R.A."/>
            <person name="Henrissat B."/>
            <person name="Martinez A.T."/>
            <person name="Otillar R."/>
            <person name="Spatafora J.W."/>
            <person name="Yadav J.S."/>
            <person name="Aerts A."/>
            <person name="Benoit I."/>
            <person name="Boyd A."/>
            <person name="Carlson A."/>
            <person name="Copeland A."/>
            <person name="Coutinho P.M."/>
            <person name="de Vries R.P."/>
            <person name="Ferreira P."/>
            <person name="Findley K."/>
            <person name="Foster B."/>
            <person name="Gaskell J."/>
            <person name="Glotzer D."/>
            <person name="Gorecki P."/>
            <person name="Heitman J."/>
            <person name="Hesse C."/>
            <person name="Hori C."/>
            <person name="Igarashi K."/>
            <person name="Jurgens J.A."/>
            <person name="Kallen N."/>
            <person name="Kersten P."/>
            <person name="Kohler A."/>
            <person name="Kuees U."/>
            <person name="Kumar T.K.A."/>
            <person name="Kuo A."/>
            <person name="LaButti K."/>
            <person name="Larrondo L.F."/>
            <person name="Lindquist E."/>
            <person name="Ling A."/>
            <person name="Lombard V."/>
            <person name="Lucas S."/>
            <person name="Lundell T."/>
            <person name="Martin R."/>
            <person name="McLaughlin D.J."/>
            <person name="Morgenstern I."/>
            <person name="Morin E."/>
            <person name="Murat C."/>
            <person name="Nagy L.G."/>
            <person name="Nolan M."/>
            <person name="Ohm R.A."/>
            <person name="Patyshakuliyeva A."/>
            <person name="Rokas A."/>
            <person name="Ruiz-Duenas F.J."/>
            <person name="Sabat G."/>
            <person name="Salamov A."/>
            <person name="Samejima M."/>
            <person name="Schmutz J."/>
            <person name="Slot J.C."/>
            <person name="St John F."/>
            <person name="Stenlid J."/>
            <person name="Sun H."/>
            <person name="Sun S."/>
            <person name="Syed K."/>
            <person name="Tsang A."/>
            <person name="Wiebenga A."/>
            <person name="Young D."/>
            <person name="Pisabarro A."/>
            <person name="Eastwood D.C."/>
            <person name="Martin F."/>
            <person name="Cullen D."/>
            <person name="Grigoriev I.V."/>
            <person name="Hibbett D.S."/>
        </authorList>
    </citation>
    <scope>NUCLEOTIDE SEQUENCE</scope>
    <source>
        <strain evidence="3">FP-58527</strain>
    </source>
</reference>
<gene>
    <name evidence="2" type="ORF">FOMPIDRAFT_50227</name>
</gene>
<dbReference type="PROSITE" id="PS50097">
    <property type="entry name" value="BTB"/>
    <property type="match status" value="1"/>
</dbReference>
<protein>
    <recommendedName>
        <fullName evidence="1">BTB domain-containing protein</fullName>
    </recommendedName>
</protein>
<dbReference type="Gene3D" id="3.30.710.10">
    <property type="entry name" value="Potassium Channel Kv1.1, Chain A"/>
    <property type="match status" value="1"/>
</dbReference>
<dbReference type="Proteomes" id="UP000015241">
    <property type="component" value="Unassembled WGS sequence"/>
</dbReference>
<dbReference type="AlphaFoldDB" id="S8DT45"/>
<keyword evidence="3" id="KW-1185">Reference proteome</keyword>
<accession>S8DT45</accession>